<keyword evidence="2" id="KW-1185">Reference proteome</keyword>
<accession>A0A9P6E5R1</accession>
<evidence type="ECO:0000313" key="1">
    <source>
        <dbReference type="EMBL" id="KAF9522985.1"/>
    </source>
</evidence>
<name>A0A9P6E5R1_9AGAR</name>
<comment type="caution">
    <text evidence="1">The sequence shown here is derived from an EMBL/GenBank/DDBJ whole genome shotgun (WGS) entry which is preliminary data.</text>
</comment>
<dbReference type="Proteomes" id="UP000807306">
    <property type="component" value="Unassembled WGS sequence"/>
</dbReference>
<dbReference type="EMBL" id="MU157928">
    <property type="protein sequence ID" value="KAF9522985.1"/>
    <property type="molecule type" value="Genomic_DNA"/>
</dbReference>
<proteinExistence type="predicted"/>
<dbReference type="AlphaFoldDB" id="A0A9P6E5R1"/>
<evidence type="ECO:0000313" key="2">
    <source>
        <dbReference type="Proteomes" id="UP000807306"/>
    </source>
</evidence>
<protein>
    <submittedName>
        <fullName evidence="1">Uncharacterized protein</fullName>
    </submittedName>
</protein>
<reference evidence="1" key="1">
    <citation type="submission" date="2020-11" db="EMBL/GenBank/DDBJ databases">
        <authorList>
            <consortium name="DOE Joint Genome Institute"/>
            <person name="Ahrendt S."/>
            <person name="Riley R."/>
            <person name="Andreopoulos W."/>
            <person name="Labutti K."/>
            <person name="Pangilinan J."/>
            <person name="Ruiz-Duenas F.J."/>
            <person name="Barrasa J.M."/>
            <person name="Sanchez-Garcia M."/>
            <person name="Camarero S."/>
            <person name="Miyauchi S."/>
            <person name="Serrano A."/>
            <person name="Linde D."/>
            <person name="Babiker R."/>
            <person name="Drula E."/>
            <person name="Ayuso-Fernandez I."/>
            <person name="Pacheco R."/>
            <person name="Padilla G."/>
            <person name="Ferreira P."/>
            <person name="Barriuso J."/>
            <person name="Kellner H."/>
            <person name="Castanera R."/>
            <person name="Alfaro M."/>
            <person name="Ramirez L."/>
            <person name="Pisabarro A.G."/>
            <person name="Kuo A."/>
            <person name="Tritt A."/>
            <person name="Lipzen A."/>
            <person name="He G."/>
            <person name="Yan M."/>
            <person name="Ng V."/>
            <person name="Cullen D."/>
            <person name="Martin F."/>
            <person name="Rosso M.-N."/>
            <person name="Henrissat B."/>
            <person name="Hibbett D."/>
            <person name="Martinez A.T."/>
            <person name="Grigoriev I.V."/>
        </authorList>
    </citation>
    <scope>NUCLEOTIDE SEQUENCE</scope>
    <source>
        <strain evidence="1">CBS 506.95</strain>
    </source>
</reference>
<sequence length="102" mass="11879">MVECVVDGLEGDEPSWERLESRIRRLWHWCGRRRPLGCWKHSGKNRVGWTGYSYSCGVDERILGDALVIMQNAKWAEFSRVAEGAIHRITQATKRFKVVLIY</sequence>
<organism evidence="1 2">
    <name type="scientific">Crepidotus variabilis</name>
    <dbReference type="NCBI Taxonomy" id="179855"/>
    <lineage>
        <taxon>Eukaryota</taxon>
        <taxon>Fungi</taxon>
        <taxon>Dikarya</taxon>
        <taxon>Basidiomycota</taxon>
        <taxon>Agaricomycotina</taxon>
        <taxon>Agaricomycetes</taxon>
        <taxon>Agaricomycetidae</taxon>
        <taxon>Agaricales</taxon>
        <taxon>Agaricineae</taxon>
        <taxon>Crepidotaceae</taxon>
        <taxon>Crepidotus</taxon>
    </lineage>
</organism>
<gene>
    <name evidence="1" type="ORF">CPB83DRAFT_69165</name>
</gene>